<accession>A0A2Z6MLU6</accession>
<dbReference type="EMBL" id="DF973433">
    <property type="protein sequence ID" value="GAU30713.1"/>
    <property type="molecule type" value="Genomic_DNA"/>
</dbReference>
<gene>
    <name evidence="13" type="ORF">TSUD_39370</name>
</gene>
<organism evidence="13 14">
    <name type="scientific">Trifolium subterraneum</name>
    <name type="common">Subterranean clover</name>
    <dbReference type="NCBI Taxonomy" id="3900"/>
    <lineage>
        <taxon>Eukaryota</taxon>
        <taxon>Viridiplantae</taxon>
        <taxon>Streptophyta</taxon>
        <taxon>Embryophyta</taxon>
        <taxon>Tracheophyta</taxon>
        <taxon>Spermatophyta</taxon>
        <taxon>Magnoliopsida</taxon>
        <taxon>eudicotyledons</taxon>
        <taxon>Gunneridae</taxon>
        <taxon>Pentapetalae</taxon>
        <taxon>rosids</taxon>
        <taxon>fabids</taxon>
        <taxon>Fabales</taxon>
        <taxon>Fabaceae</taxon>
        <taxon>Papilionoideae</taxon>
        <taxon>50 kb inversion clade</taxon>
        <taxon>NPAAA clade</taxon>
        <taxon>Hologalegina</taxon>
        <taxon>IRL clade</taxon>
        <taxon>Trifolieae</taxon>
        <taxon>Trifolium</taxon>
    </lineage>
</organism>
<name>A0A2Z6MLU6_TRISU</name>
<comment type="subcellular location">
    <subcellularLocation>
        <location evidence="2">Membrane</location>
        <topology evidence="2">Multi-pass membrane protein</topology>
    </subcellularLocation>
</comment>
<keyword evidence="6" id="KW-0479">Metal-binding</keyword>
<feature type="domain" description="E3 Ubiquitin ligase MUL1-like" evidence="12">
    <location>
        <begin position="6"/>
        <end position="38"/>
    </location>
</feature>
<evidence type="ECO:0000313" key="14">
    <source>
        <dbReference type="Proteomes" id="UP000242715"/>
    </source>
</evidence>
<dbReference type="InterPro" id="IPR044231">
    <property type="entry name" value="SP1/SPL1"/>
</dbReference>
<proteinExistence type="predicted"/>
<keyword evidence="11" id="KW-0472">Membrane</keyword>
<keyword evidence="9" id="KW-0862">Zinc</keyword>
<evidence type="ECO:0000256" key="6">
    <source>
        <dbReference type="ARBA" id="ARBA00022723"/>
    </source>
</evidence>
<reference evidence="14" key="1">
    <citation type="journal article" date="2017" name="Front. Plant Sci.">
        <title>Climate Clever Clovers: New Paradigm to Reduce the Environmental Footprint of Ruminants by Breeding Low Methanogenic Forages Utilizing Haplotype Variation.</title>
        <authorList>
            <person name="Kaur P."/>
            <person name="Appels R."/>
            <person name="Bayer P.E."/>
            <person name="Keeble-Gagnere G."/>
            <person name="Wang J."/>
            <person name="Hirakawa H."/>
            <person name="Shirasawa K."/>
            <person name="Vercoe P."/>
            <person name="Stefanova K."/>
            <person name="Durmic Z."/>
            <person name="Nichols P."/>
            <person name="Revell C."/>
            <person name="Isobe S.N."/>
            <person name="Edwards D."/>
            <person name="Erskine W."/>
        </authorList>
    </citation>
    <scope>NUCLEOTIDE SEQUENCE [LARGE SCALE GENOMIC DNA]</scope>
    <source>
        <strain evidence="14">cv. Daliak</strain>
    </source>
</reference>
<dbReference type="GO" id="GO:0016020">
    <property type="term" value="C:membrane"/>
    <property type="evidence" value="ECO:0007669"/>
    <property type="project" value="UniProtKB-SubCell"/>
</dbReference>
<evidence type="ECO:0000256" key="2">
    <source>
        <dbReference type="ARBA" id="ARBA00004141"/>
    </source>
</evidence>
<comment type="catalytic activity">
    <reaction evidence="1">
        <text>S-ubiquitinyl-[E2 ubiquitin-conjugating enzyme]-L-cysteine + [acceptor protein]-L-lysine = [E2 ubiquitin-conjugating enzyme]-L-cysteine + N(6)-ubiquitinyl-[acceptor protein]-L-lysine.</text>
        <dbReference type="EC" id="2.3.2.27"/>
    </reaction>
</comment>
<evidence type="ECO:0000256" key="10">
    <source>
        <dbReference type="ARBA" id="ARBA00022989"/>
    </source>
</evidence>
<dbReference type="InterPro" id="IPR022170">
    <property type="entry name" value="MUL1-like"/>
</dbReference>
<keyword evidence="7" id="KW-0863">Zinc-finger</keyword>
<dbReference type="EC" id="2.3.2.27" evidence="3"/>
<keyword evidence="8" id="KW-0833">Ubl conjugation pathway</keyword>
<evidence type="ECO:0000256" key="5">
    <source>
        <dbReference type="ARBA" id="ARBA00022692"/>
    </source>
</evidence>
<evidence type="ECO:0000259" key="12">
    <source>
        <dbReference type="Pfam" id="PF12483"/>
    </source>
</evidence>
<dbReference type="Pfam" id="PF12483">
    <property type="entry name" value="GIDE"/>
    <property type="match status" value="2"/>
</dbReference>
<dbReference type="Proteomes" id="UP000242715">
    <property type="component" value="Unassembled WGS sequence"/>
</dbReference>
<dbReference type="PANTHER" id="PTHR47568">
    <property type="match status" value="1"/>
</dbReference>
<keyword evidence="4" id="KW-0808">Transferase</keyword>
<dbReference type="OrthoDB" id="66726at2759"/>
<keyword evidence="5" id="KW-0812">Transmembrane</keyword>
<evidence type="ECO:0000256" key="11">
    <source>
        <dbReference type="ARBA" id="ARBA00023136"/>
    </source>
</evidence>
<dbReference type="GO" id="GO:0016567">
    <property type="term" value="P:protein ubiquitination"/>
    <property type="evidence" value="ECO:0007669"/>
    <property type="project" value="InterPro"/>
</dbReference>
<evidence type="ECO:0000256" key="3">
    <source>
        <dbReference type="ARBA" id="ARBA00012483"/>
    </source>
</evidence>
<dbReference type="AlphaFoldDB" id="A0A2Z6MLU6"/>
<evidence type="ECO:0000313" key="13">
    <source>
        <dbReference type="EMBL" id="GAU30713.1"/>
    </source>
</evidence>
<sequence length="137" mass="14839">MKGNDDRSWMQQSALILSTRKEVPWYLDDGTGRVLVVGACASGNETFVDSGQARICGIGTSIEGSLKASRDDDGTIRIQRPAKGPFYVSHKTIDAHIADFASVARWCKCASVSLTVFGVWLMTKRCGKDCMEIGSSS</sequence>
<evidence type="ECO:0000256" key="9">
    <source>
        <dbReference type="ARBA" id="ARBA00022833"/>
    </source>
</evidence>
<keyword evidence="10" id="KW-1133">Transmembrane helix</keyword>
<dbReference type="GO" id="GO:0008270">
    <property type="term" value="F:zinc ion binding"/>
    <property type="evidence" value="ECO:0007669"/>
    <property type="project" value="UniProtKB-KW"/>
</dbReference>
<dbReference type="GO" id="GO:0061630">
    <property type="term" value="F:ubiquitin protein ligase activity"/>
    <property type="evidence" value="ECO:0007669"/>
    <property type="project" value="UniProtKB-EC"/>
</dbReference>
<feature type="domain" description="E3 Ubiquitin ligase MUL1-like" evidence="12">
    <location>
        <begin position="67"/>
        <end position="121"/>
    </location>
</feature>
<evidence type="ECO:0000256" key="1">
    <source>
        <dbReference type="ARBA" id="ARBA00000900"/>
    </source>
</evidence>
<keyword evidence="14" id="KW-1185">Reference proteome</keyword>
<evidence type="ECO:0000256" key="4">
    <source>
        <dbReference type="ARBA" id="ARBA00022679"/>
    </source>
</evidence>
<evidence type="ECO:0000256" key="8">
    <source>
        <dbReference type="ARBA" id="ARBA00022786"/>
    </source>
</evidence>
<dbReference type="PANTHER" id="PTHR47568:SF2">
    <property type="entry name" value="E3 UBIQUITIN-PROTEIN LIGASE SP1-RELATED"/>
    <property type="match status" value="1"/>
</dbReference>
<evidence type="ECO:0000256" key="7">
    <source>
        <dbReference type="ARBA" id="ARBA00022771"/>
    </source>
</evidence>
<protein>
    <recommendedName>
        <fullName evidence="3">RING-type E3 ubiquitin transferase</fullName>
        <ecNumber evidence="3">2.3.2.27</ecNumber>
    </recommendedName>
</protein>